<dbReference type="InterPro" id="IPR039261">
    <property type="entry name" value="FNR_nucleotide-bd"/>
</dbReference>
<dbReference type="PROSITE" id="PS51085">
    <property type="entry name" value="2FE2S_FER_2"/>
    <property type="match status" value="1"/>
</dbReference>
<dbReference type="Pfam" id="PF03475">
    <property type="entry name" value="YiiM_3-alpha"/>
    <property type="match status" value="1"/>
</dbReference>
<dbReference type="OMA" id="QPRVTCY"/>
<dbReference type="PANTHER" id="PTHR30212:SF2">
    <property type="entry name" value="PROTEIN YIIM"/>
    <property type="match status" value="1"/>
</dbReference>
<dbReference type="InterPro" id="IPR006058">
    <property type="entry name" value="2Fe2S_fd_BS"/>
</dbReference>
<dbReference type="OrthoDB" id="5390at2759"/>
<dbReference type="InterPro" id="IPR011037">
    <property type="entry name" value="Pyrv_Knase-like_insert_dom_sf"/>
</dbReference>
<evidence type="ECO:0000256" key="1">
    <source>
        <dbReference type="ARBA" id="ARBA00022714"/>
    </source>
</evidence>
<evidence type="ECO:0000313" key="8">
    <source>
        <dbReference type="Proteomes" id="UP000011715"/>
    </source>
</evidence>
<dbReference type="EMBL" id="ADBL01001289">
    <property type="status" value="NOT_ANNOTATED_CDS"/>
    <property type="molecule type" value="Genomic_DNA"/>
</dbReference>
<dbReference type="eggNOG" id="ENOG502SEJJ">
    <property type="taxonomic scope" value="Eukaryota"/>
</dbReference>
<dbReference type="STRING" id="644358.A0A0C4DZC3"/>
<dbReference type="Gene3D" id="2.40.30.10">
    <property type="entry name" value="Translation factors"/>
    <property type="match status" value="1"/>
</dbReference>
<feature type="domain" description="MOSC" evidence="4">
    <location>
        <begin position="43"/>
        <end position="180"/>
    </location>
</feature>
<dbReference type="SUPFAM" id="SSF54292">
    <property type="entry name" value="2Fe-2S ferredoxin-like"/>
    <property type="match status" value="1"/>
</dbReference>
<dbReference type="SUPFAM" id="SSF50800">
    <property type="entry name" value="PK beta-barrel domain-like"/>
    <property type="match status" value="1"/>
</dbReference>
<dbReference type="InterPro" id="IPR052353">
    <property type="entry name" value="Benzoxazolinone_Detox_Enz"/>
</dbReference>
<dbReference type="AlphaFoldDB" id="A0A0C4DZC3"/>
<dbReference type="Proteomes" id="UP000011715">
    <property type="component" value="Unassembled WGS sequence"/>
</dbReference>
<dbReference type="Pfam" id="PF00111">
    <property type="entry name" value="Fer2"/>
    <property type="match status" value="1"/>
</dbReference>
<dbReference type="PROSITE" id="PS51340">
    <property type="entry name" value="MOSC"/>
    <property type="match status" value="1"/>
</dbReference>
<dbReference type="Gene3D" id="3.40.50.80">
    <property type="entry name" value="Nucleotide-binding domain of ferredoxin-NADP reductase (FNR) module"/>
    <property type="match status" value="1"/>
</dbReference>
<evidence type="ECO:0000259" key="3">
    <source>
        <dbReference type="PROSITE" id="PS51085"/>
    </source>
</evidence>
<dbReference type="PANTHER" id="PTHR30212">
    <property type="entry name" value="PROTEIN YIIM"/>
    <property type="match status" value="1"/>
</dbReference>
<evidence type="ECO:0000259" key="5">
    <source>
        <dbReference type="PROSITE" id="PS51384"/>
    </source>
</evidence>
<evidence type="ECO:0000313" key="6">
    <source>
        <dbReference type="EMBL" id="KLU86404.1"/>
    </source>
</evidence>
<dbReference type="VEuPathDB" id="FungiDB:MAPG_05418"/>
<dbReference type="SUPFAM" id="SSF63380">
    <property type="entry name" value="Riboflavin synthase domain-like"/>
    <property type="match status" value="1"/>
</dbReference>
<dbReference type="InterPro" id="IPR017938">
    <property type="entry name" value="Riboflavin_synthase-like_b-brl"/>
</dbReference>
<dbReference type="GO" id="GO:0030151">
    <property type="term" value="F:molybdenum ion binding"/>
    <property type="evidence" value="ECO:0007669"/>
    <property type="project" value="InterPro"/>
</dbReference>
<dbReference type="GO" id="GO:0030170">
    <property type="term" value="F:pyridoxal phosphate binding"/>
    <property type="evidence" value="ECO:0007669"/>
    <property type="project" value="InterPro"/>
</dbReference>
<evidence type="ECO:0008006" key="9">
    <source>
        <dbReference type="Google" id="ProtNLM"/>
    </source>
</evidence>
<dbReference type="InterPro" id="IPR005302">
    <property type="entry name" value="MoCF_Sase_C"/>
</dbReference>
<evidence type="ECO:0000256" key="2">
    <source>
        <dbReference type="ARBA" id="ARBA00023014"/>
    </source>
</evidence>
<dbReference type="EMBL" id="ADBL01001288">
    <property type="status" value="NOT_ANNOTATED_CDS"/>
    <property type="molecule type" value="Genomic_DNA"/>
</dbReference>
<dbReference type="CDD" id="cd06185">
    <property type="entry name" value="PDR_like"/>
    <property type="match status" value="1"/>
</dbReference>
<dbReference type="PROSITE" id="PS00197">
    <property type="entry name" value="2FE2S_FER_1"/>
    <property type="match status" value="1"/>
</dbReference>
<reference evidence="7" key="5">
    <citation type="submission" date="2015-06" db="UniProtKB">
        <authorList>
            <consortium name="EnsemblFungi"/>
        </authorList>
    </citation>
    <scope>IDENTIFICATION</scope>
    <source>
        <strain evidence="7">ATCC 64411</strain>
    </source>
</reference>
<evidence type="ECO:0000313" key="7">
    <source>
        <dbReference type="EnsemblFungi" id="MAPG_05418T0"/>
    </source>
</evidence>
<dbReference type="Gene3D" id="2.40.33.20">
    <property type="entry name" value="PK beta-barrel domain-like"/>
    <property type="match status" value="1"/>
</dbReference>
<dbReference type="InterPro" id="IPR001433">
    <property type="entry name" value="OxRdtase_FAD/NAD-bd"/>
</dbReference>
<dbReference type="Pfam" id="PF00175">
    <property type="entry name" value="NAD_binding_1"/>
    <property type="match status" value="1"/>
</dbReference>
<dbReference type="GO" id="GO:0016491">
    <property type="term" value="F:oxidoreductase activity"/>
    <property type="evidence" value="ECO:0007669"/>
    <property type="project" value="InterPro"/>
</dbReference>
<evidence type="ECO:0000259" key="4">
    <source>
        <dbReference type="PROSITE" id="PS51340"/>
    </source>
</evidence>
<reference evidence="6" key="2">
    <citation type="submission" date="2010-05" db="EMBL/GenBank/DDBJ databases">
        <title>The Genome Sequence of Magnaporthe poae strain ATCC 64411.</title>
        <authorList>
            <consortium name="The Broad Institute Genome Sequencing Platform"/>
            <consortium name="Broad Institute Genome Sequencing Center for Infectious Disease"/>
            <person name="Ma L.-J."/>
            <person name="Dead R."/>
            <person name="Young S."/>
            <person name="Zeng Q."/>
            <person name="Koehrsen M."/>
            <person name="Alvarado L."/>
            <person name="Berlin A."/>
            <person name="Chapman S.B."/>
            <person name="Chen Z."/>
            <person name="Freedman E."/>
            <person name="Gellesch M."/>
            <person name="Goldberg J."/>
            <person name="Griggs A."/>
            <person name="Gujja S."/>
            <person name="Heilman E.R."/>
            <person name="Heiman D."/>
            <person name="Hepburn T."/>
            <person name="Howarth C."/>
            <person name="Jen D."/>
            <person name="Larson L."/>
            <person name="Mehta T."/>
            <person name="Neiman D."/>
            <person name="Pearson M."/>
            <person name="Roberts A."/>
            <person name="Saif S."/>
            <person name="Shea T."/>
            <person name="Shenoy N."/>
            <person name="Sisk P."/>
            <person name="Stolte C."/>
            <person name="Sykes S."/>
            <person name="Walk T."/>
            <person name="White J."/>
            <person name="Yandava C."/>
            <person name="Haas B."/>
            <person name="Nusbaum C."/>
            <person name="Birren B."/>
        </authorList>
    </citation>
    <scope>NUCLEOTIDE SEQUENCE</scope>
    <source>
        <strain evidence="6">ATCC 64411</strain>
    </source>
</reference>
<dbReference type="Gene3D" id="3.10.20.30">
    <property type="match status" value="1"/>
</dbReference>
<dbReference type="EMBL" id="GL876969">
    <property type="protein sequence ID" value="KLU86404.1"/>
    <property type="molecule type" value="Genomic_DNA"/>
</dbReference>
<dbReference type="PROSITE" id="PS51384">
    <property type="entry name" value="FAD_FR"/>
    <property type="match status" value="1"/>
</dbReference>
<name>A0A0C4DZC3_MAGP6</name>
<accession>A0A0C4DZC3</accession>
<sequence>MSQQQEPVGLGAAEAMVDTVLEVRTGKMRSFEGIDVQTGIFKTPHDGAMQVGEMGIEGDEHDYTFHGGVDKAVHAYCSEHYPKWQAEFPEAAARFVPGAFGENLVVARMSERNVCIGDVVEVGPELRLQVSLPRQPCFKLNHRFRIKNFAPNTWRLSRTGWYYRVLRAGRVAAGDAIRLVERRHPTWTIERVQEYLHRDPGNAAMNEELASIPEFGEECAAAFRRRVAKQRRRAEEARQKWREFRIVEKKRQTPRVVSLILEAVEPVEDPNLEPGSHVKLKLGNGLVRNYSVVSGTLNRFELGTAAEGDVVTVGRFTAGVPRVASASNHVFVAGGIGVTAFLAMIEQMRKIHLSATLHYAVRSADDVPFRERLDALAAQDGALVLYVGDGGGPRLDVTEIMRSLPWNSQLYFCGPRRMMDEALRVTRAAGLGEGEVHFEAFEADASGDPFEAVVVVKSPGGGSGHGNATKEEEERQVALQVGAEETLLEVMQKQFGVDEVPSSCEVGNCGTCKIRLREGQVDHRGTAITEAEKVEHMLSCVSRGVGRIVVEI</sequence>
<proteinExistence type="predicted"/>
<keyword evidence="2" id="KW-0411">Iron-sulfur</keyword>
<feature type="domain" description="FAD-binding FR-type" evidence="5">
    <location>
        <begin position="239"/>
        <end position="343"/>
    </location>
</feature>
<reference evidence="8" key="1">
    <citation type="submission" date="2010-05" db="EMBL/GenBank/DDBJ databases">
        <title>The genome sequence of Magnaporthe poae strain ATCC 64411.</title>
        <authorList>
            <person name="Ma L.-J."/>
            <person name="Dead R."/>
            <person name="Young S."/>
            <person name="Zeng Q."/>
            <person name="Koehrsen M."/>
            <person name="Alvarado L."/>
            <person name="Berlin A."/>
            <person name="Chapman S.B."/>
            <person name="Chen Z."/>
            <person name="Freedman E."/>
            <person name="Gellesch M."/>
            <person name="Goldberg J."/>
            <person name="Griggs A."/>
            <person name="Gujja S."/>
            <person name="Heilman E.R."/>
            <person name="Heiman D."/>
            <person name="Hepburn T."/>
            <person name="Howarth C."/>
            <person name="Jen D."/>
            <person name="Larson L."/>
            <person name="Mehta T."/>
            <person name="Neiman D."/>
            <person name="Pearson M."/>
            <person name="Roberts A."/>
            <person name="Saif S."/>
            <person name="Shea T."/>
            <person name="Shenoy N."/>
            <person name="Sisk P."/>
            <person name="Stolte C."/>
            <person name="Sykes S."/>
            <person name="Walk T."/>
            <person name="White J."/>
            <person name="Yandava C."/>
            <person name="Haas B."/>
            <person name="Nusbaum C."/>
            <person name="Birren B."/>
        </authorList>
    </citation>
    <scope>NUCLEOTIDE SEQUENCE [LARGE SCALE GENOMIC DNA]</scope>
    <source>
        <strain evidence="8">ATCC 64411 / 73-15</strain>
    </source>
</reference>
<dbReference type="InterPro" id="IPR001041">
    <property type="entry name" value="2Fe-2S_ferredoxin-type"/>
</dbReference>
<dbReference type="GO" id="GO:0051537">
    <property type="term" value="F:2 iron, 2 sulfur cluster binding"/>
    <property type="evidence" value="ECO:0007669"/>
    <property type="project" value="UniProtKB-KW"/>
</dbReference>
<feature type="domain" description="2Fe-2S ferredoxin-type" evidence="3">
    <location>
        <begin position="466"/>
        <end position="552"/>
    </location>
</feature>
<dbReference type="SUPFAM" id="SSF52343">
    <property type="entry name" value="Ferredoxin reductase-like, C-terminal NADP-linked domain"/>
    <property type="match status" value="1"/>
</dbReference>
<reference evidence="7" key="4">
    <citation type="journal article" date="2015" name="G3 (Bethesda)">
        <title>Genome sequences of three phytopathogenic species of the Magnaporthaceae family of fungi.</title>
        <authorList>
            <person name="Okagaki L.H."/>
            <person name="Nunes C.C."/>
            <person name="Sailsbery J."/>
            <person name="Clay B."/>
            <person name="Brown D."/>
            <person name="John T."/>
            <person name="Oh Y."/>
            <person name="Young N."/>
            <person name="Fitzgerald M."/>
            <person name="Haas B.J."/>
            <person name="Zeng Q."/>
            <person name="Young S."/>
            <person name="Adiconis X."/>
            <person name="Fan L."/>
            <person name="Levin J.Z."/>
            <person name="Mitchell T.K."/>
            <person name="Okubara P.A."/>
            <person name="Farman M.L."/>
            <person name="Kohn L.M."/>
            <person name="Birren B."/>
            <person name="Ma L.-J."/>
            <person name="Dean R.A."/>
        </authorList>
    </citation>
    <scope>NUCLEOTIDE SEQUENCE</scope>
    <source>
        <strain evidence="7">ATCC 64411 / 73-15</strain>
    </source>
</reference>
<dbReference type="CDD" id="cd00207">
    <property type="entry name" value="fer2"/>
    <property type="match status" value="1"/>
</dbReference>
<dbReference type="EnsemblFungi" id="MAPG_05418T0">
    <property type="protein sequence ID" value="MAPG_05418T0"/>
    <property type="gene ID" value="MAPG_05418"/>
</dbReference>
<dbReference type="InterPro" id="IPR005163">
    <property type="entry name" value="Tri_helical_YiiM-like"/>
</dbReference>
<dbReference type="InterPro" id="IPR017927">
    <property type="entry name" value="FAD-bd_FR_type"/>
</dbReference>
<dbReference type="InterPro" id="IPR012675">
    <property type="entry name" value="Beta-grasp_dom_sf"/>
</dbReference>
<protein>
    <recommendedName>
        <fullName evidence="9">MOSC domain-containing protein</fullName>
    </recommendedName>
</protein>
<keyword evidence="8" id="KW-1185">Reference proteome</keyword>
<keyword evidence="1" id="KW-0479">Metal-binding</keyword>
<reference evidence="6" key="3">
    <citation type="submission" date="2011-03" db="EMBL/GenBank/DDBJ databases">
        <title>Annotation of Magnaporthe poae ATCC 64411.</title>
        <authorList>
            <person name="Ma L.-J."/>
            <person name="Dead R."/>
            <person name="Young S.K."/>
            <person name="Zeng Q."/>
            <person name="Gargeya S."/>
            <person name="Fitzgerald M."/>
            <person name="Haas B."/>
            <person name="Abouelleil A."/>
            <person name="Alvarado L."/>
            <person name="Arachchi H.M."/>
            <person name="Berlin A."/>
            <person name="Brown A."/>
            <person name="Chapman S.B."/>
            <person name="Chen Z."/>
            <person name="Dunbar C."/>
            <person name="Freedman E."/>
            <person name="Gearin G."/>
            <person name="Gellesch M."/>
            <person name="Goldberg J."/>
            <person name="Griggs A."/>
            <person name="Gujja S."/>
            <person name="Heiman D."/>
            <person name="Howarth C."/>
            <person name="Larson L."/>
            <person name="Lui A."/>
            <person name="MacDonald P.J.P."/>
            <person name="Mehta T."/>
            <person name="Montmayeur A."/>
            <person name="Murphy C."/>
            <person name="Neiman D."/>
            <person name="Pearson M."/>
            <person name="Priest M."/>
            <person name="Roberts A."/>
            <person name="Saif S."/>
            <person name="Shea T."/>
            <person name="Shenoy N."/>
            <person name="Sisk P."/>
            <person name="Stolte C."/>
            <person name="Sykes S."/>
            <person name="Yandava C."/>
            <person name="Wortman J."/>
            <person name="Nusbaum C."/>
            <person name="Birren B."/>
        </authorList>
    </citation>
    <scope>NUCLEOTIDE SEQUENCE</scope>
    <source>
        <strain evidence="6">ATCC 64411</strain>
    </source>
</reference>
<dbReference type="Pfam" id="PF03473">
    <property type="entry name" value="MOSC"/>
    <property type="match status" value="1"/>
</dbReference>
<gene>
    <name evidence="6" type="ORF">MAPG_05418</name>
</gene>
<organism evidence="7 8">
    <name type="scientific">Magnaporthiopsis poae (strain ATCC 64411 / 73-15)</name>
    <name type="common">Kentucky bluegrass fungus</name>
    <name type="synonym">Magnaporthe poae</name>
    <dbReference type="NCBI Taxonomy" id="644358"/>
    <lineage>
        <taxon>Eukaryota</taxon>
        <taxon>Fungi</taxon>
        <taxon>Dikarya</taxon>
        <taxon>Ascomycota</taxon>
        <taxon>Pezizomycotina</taxon>
        <taxon>Sordariomycetes</taxon>
        <taxon>Sordariomycetidae</taxon>
        <taxon>Magnaporthales</taxon>
        <taxon>Magnaporthaceae</taxon>
        <taxon>Magnaporthiopsis</taxon>
    </lineage>
</organism>
<keyword evidence="1" id="KW-0001">2Fe-2S</keyword>
<keyword evidence="1" id="KW-0408">Iron</keyword>
<dbReference type="InterPro" id="IPR036010">
    <property type="entry name" value="2Fe-2S_ferredoxin-like_sf"/>
</dbReference>